<evidence type="ECO:0000313" key="4">
    <source>
        <dbReference type="Proteomes" id="UP001589814"/>
    </source>
</evidence>
<feature type="chain" id="PRO_5047066491" evidence="1">
    <location>
        <begin position="38"/>
        <end position="231"/>
    </location>
</feature>
<dbReference type="SUPFAM" id="SSF52266">
    <property type="entry name" value="SGNH hydrolase"/>
    <property type="match status" value="1"/>
</dbReference>
<comment type="caution">
    <text evidence="3">The sequence shown here is derived from an EMBL/GenBank/DDBJ whole genome shotgun (WGS) entry which is preliminary data.</text>
</comment>
<dbReference type="Pfam" id="PF13472">
    <property type="entry name" value="Lipase_GDSL_2"/>
    <property type="match status" value="1"/>
</dbReference>
<feature type="signal peptide" evidence="1">
    <location>
        <begin position="1"/>
        <end position="37"/>
    </location>
</feature>
<dbReference type="RefSeq" id="WP_019951326.1">
    <property type="nucleotide sequence ID" value="NZ_JBHLVX010000005.1"/>
</dbReference>
<dbReference type="PANTHER" id="PTHR30383">
    <property type="entry name" value="THIOESTERASE 1/PROTEASE 1/LYSOPHOSPHOLIPASE L1"/>
    <property type="match status" value="1"/>
</dbReference>
<name>A0ABV6FYY9_9GAMM</name>
<sequence>MRYLNGLKEKFCLRRLARGALLLTPLLAFTLSAPARADTIMVLGDSLSAAYGIEQRQGWVNLLRERLETQYPGEYEVVNASISGDTSAGGLARLPQALEQHSPDILLLELGGNDGLRGLPPTQLESNLAQMIELGRDAGARVGLLGIRIPPNYGPAYSQAFEAVYPALAERFDIPLVTFILEGVALNDDLMQNDGIHPNAQGQPLILDNVWPLVEQLLQASSESRSGASDS</sequence>
<keyword evidence="4" id="KW-1185">Reference proteome</keyword>
<reference evidence="3 4" key="1">
    <citation type="submission" date="2024-09" db="EMBL/GenBank/DDBJ databases">
        <authorList>
            <person name="Sun Q."/>
            <person name="Mori K."/>
        </authorList>
    </citation>
    <scope>NUCLEOTIDE SEQUENCE [LARGE SCALE GENOMIC DNA]</scope>
    <source>
        <strain evidence="3 4">CCM 7415</strain>
    </source>
</reference>
<dbReference type="InterPro" id="IPR051532">
    <property type="entry name" value="Ester_Hydrolysis_Enzymes"/>
</dbReference>
<dbReference type="Proteomes" id="UP001589814">
    <property type="component" value="Unassembled WGS sequence"/>
</dbReference>
<organism evidence="3 4">
    <name type="scientific">Kushneria aurantia</name>
    <dbReference type="NCBI Taxonomy" id="504092"/>
    <lineage>
        <taxon>Bacteria</taxon>
        <taxon>Pseudomonadati</taxon>
        <taxon>Pseudomonadota</taxon>
        <taxon>Gammaproteobacteria</taxon>
        <taxon>Oceanospirillales</taxon>
        <taxon>Halomonadaceae</taxon>
        <taxon>Kushneria</taxon>
    </lineage>
</organism>
<feature type="domain" description="SGNH hydrolase-type esterase" evidence="2">
    <location>
        <begin position="42"/>
        <end position="203"/>
    </location>
</feature>
<dbReference type="InterPro" id="IPR013830">
    <property type="entry name" value="SGNH_hydro"/>
</dbReference>
<evidence type="ECO:0000259" key="2">
    <source>
        <dbReference type="Pfam" id="PF13472"/>
    </source>
</evidence>
<keyword evidence="1" id="KW-0732">Signal</keyword>
<proteinExistence type="predicted"/>
<dbReference type="Gene3D" id="3.40.50.1110">
    <property type="entry name" value="SGNH hydrolase"/>
    <property type="match status" value="1"/>
</dbReference>
<evidence type="ECO:0000256" key="1">
    <source>
        <dbReference type="SAM" id="SignalP"/>
    </source>
</evidence>
<dbReference type="InterPro" id="IPR036514">
    <property type="entry name" value="SGNH_hydro_sf"/>
</dbReference>
<dbReference type="PANTHER" id="PTHR30383:SF24">
    <property type="entry name" value="THIOESTERASE 1_PROTEASE 1_LYSOPHOSPHOLIPASE L1"/>
    <property type="match status" value="1"/>
</dbReference>
<evidence type="ECO:0000313" key="3">
    <source>
        <dbReference type="EMBL" id="MFC0266612.1"/>
    </source>
</evidence>
<protein>
    <submittedName>
        <fullName evidence="3">Arylesterase</fullName>
    </submittedName>
</protein>
<accession>A0ABV6FYY9</accession>
<gene>
    <name evidence="3" type="ORF">ACFFHW_01155</name>
</gene>
<dbReference type="CDD" id="cd01822">
    <property type="entry name" value="Lysophospholipase_L1_like"/>
    <property type="match status" value="1"/>
</dbReference>
<dbReference type="EMBL" id="JBHLVX010000005">
    <property type="protein sequence ID" value="MFC0266612.1"/>
    <property type="molecule type" value="Genomic_DNA"/>
</dbReference>